<keyword evidence="1" id="KW-0472">Membrane</keyword>
<evidence type="ECO:0000256" key="1">
    <source>
        <dbReference type="SAM" id="Phobius"/>
    </source>
</evidence>
<evidence type="ECO:0000313" key="2">
    <source>
        <dbReference type="EMBL" id="TDX00655.1"/>
    </source>
</evidence>
<dbReference type="EMBL" id="SODV01000001">
    <property type="protein sequence ID" value="TDX00655.1"/>
    <property type="molecule type" value="Genomic_DNA"/>
</dbReference>
<proteinExistence type="predicted"/>
<evidence type="ECO:0008006" key="4">
    <source>
        <dbReference type="Google" id="ProtNLM"/>
    </source>
</evidence>
<evidence type="ECO:0000313" key="3">
    <source>
        <dbReference type="Proteomes" id="UP000294498"/>
    </source>
</evidence>
<gene>
    <name evidence="2" type="ORF">EDB95_1681</name>
</gene>
<feature type="transmembrane region" description="Helical" evidence="1">
    <location>
        <begin position="90"/>
        <end position="116"/>
    </location>
</feature>
<sequence length="384" mass="44484">MGHPKRKLPLPLSWIAGLLAVKLIWALGYTYLYFSLYPKSSDAWGFFDQSRQLAYLIHTPSDFFNLALPFHGPWTDIFHYHFWNNLKQNLFVLILLGMNLVTMHNPFVDTVVYALLTFTGWVRFLRLLTSLYPGLDPWWYCVPFLLPTFLFCYSGLHPDGLVFALLGWIALDAYRLFVEGGRDGRAIARLIALILLLAILKAFLVVLLLILAAAWWLFYKKRQNGWRWLGGLTLLFFMATLPEQVTVQHQYLQLPYGHFLPVLPLSASWSGYVARLPAAAWNAFFRPAPWDMANAFYIPCGLEVWALWAIWTLGRIKRVRTTFYTDSWLFMTLAFWLLIGLTIPILSALIRYRSLMFPFVLAFSLLPLLHRKGDPVWGKKTISH</sequence>
<dbReference type="AlphaFoldDB" id="A0A4R8DTB0"/>
<dbReference type="Proteomes" id="UP000294498">
    <property type="component" value="Unassembled WGS sequence"/>
</dbReference>
<dbReference type="OrthoDB" id="652386at2"/>
<dbReference type="RefSeq" id="WP_133992516.1">
    <property type="nucleotide sequence ID" value="NZ_SODV01000001.1"/>
</dbReference>
<feature type="transmembrane region" description="Helical" evidence="1">
    <location>
        <begin position="12"/>
        <end position="34"/>
    </location>
</feature>
<feature type="transmembrane region" description="Helical" evidence="1">
    <location>
        <begin position="225"/>
        <end position="242"/>
    </location>
</feature>
<protein>
    <recommendedName>
        <fullName evidence="4">Glycosyltransferase RgtA/B/C/D-like domain-containing protein</fullName>
    </recommendedName>
</protein>
<organism evidence="2 3">
    <name type="scientific">Dinghuibacter silviterrae</name>
    <dbReference type="NCBI Taxonomy" id="1539049"/>
    <lineage>
        <taxon>Bacteria</taxon>
        <taxon>Pseudomonadati</taxon>
        <taxon>Bacteroidota</taxon>
        <taxon>Chitinophagia</taxon>
        <taxon>Chitinophagales</taxon>
        <taxon>Chitinophagaceae</taxon>
        <taxon>Dinghuibacter</taxon>
    </lineage>
</organism>
<feature type="transmembrane region" description="Helical" evidence="1">
    <location>
        <begin position="294"/>
        <end position="316"/>
    </location>
</feature>
<keyword evidence="1" id="KW-0812">Transmembrane</keyword>
<comment type="caution">
    <text evidence="2">The sequence shown here is derived from an EMBL/GenBank/DDBJ whole genome shotgun (WGS) entry which is preliminary data.</text>
</comment>
<keyword evidence="3" id="KW-1185">Reference proteome</keyword>
<feature type="transmembrane region" description="Helical" evidence="1">
    <location>
        <begin position="328"/>
        <end position="346"/>
    </location>
</feature>
<name>A0A4R8DTB0_9BACT</name>
<reference evidence="2 3" key="1">
    <citation type="submission" date="2019-03" db="EMBL/GenBank/DDBJ databases">
        <title>Genomic Encyclopedia of Type Strains, Phase IV (KMG-IV): sequencing the most valuable type-strain genomes for metagenomic binning, comparative biology and taxonomic classification.</title>
        <authorList>
            <person name="Goeker M."/>
        </authorList>
    </citation>
    <scope>NUCLEOTIDE SEQUENCE [LARGE SCALE GENOMIC DNA]</scope>
    <source>
        <strain evidence="2 3">DSM 100059</strain>
    </source>
</reference>
<accession>A0A4R8DTB0</accession>
<feature type="transmembrane region" description="Helical" evidence="1">
    <location>
        <begin position="190"/>
        <end position="219"/>
    </location>
</feature>
<keyword evidence="1" id="KW-1133">Transmembrane helix</keyword>